<dbReference type="Proteomes" id="UP001290894">
    <property type="component" value="Unassembled WGS sequence"/>
</dbReference>
<reference evidence="1 2" key="1">
    <citation type="submission" date="2023-12" db="EMBL/GenBank/DDBJ databases">
        <title>'Antibacterial potential of Stenotrophomonas maltophilia cystic fibrosis isolates' (manuscript under preparation).</title>
        <authorList>
            <person name="Crisan C.V."/>
            <person name="Pettis M."/>
            <person name="Goldberg J.B."/>
        </authorList>
    </citation>
    <scope>NUCLEOTIDE SEQUENCE [LARGE SCALE GENOMIC DNA]</scope>
    <source>
        <strain evidence="1 2">CCV155</strain>
    </source>
</reference>
<accession>A0ABU5MIF1</accession>
<dbReference type="Pfam" id="PF12787">
    <property type="entry name" value="EcsC"/>
    <property type="match status" value="1"/>
</dbReference>
<protein>
    <submittedName>
        <fullName evidence="1">EcsC family protein</fullName>
    </submittedName>
</protein>
<evidence type="ECO:0000313" key="1">
    <source>
        <dbReference type="EMBL" id="MDZ7512540.1"/>
    </source>
</evidence>
<proteinExistence type="predicted"/>
<sequence length="229" mass="23986">MNAVVAEASDSRLLKAVESIAISPADAKALVAQYRRQILSRDPTRGQHEVAGLVADKIISRYCRMSATTGGATALTGVIPGIGTALAMVGGGLADASISMKLQVDMTMCLAEAYGWDVNGEDARHLAFLIAAGGSLEKLGVEASTRIASNAGVKMVRQYLKGAVLQALKELFKKIGITFTRKALEKAIPFGIGVVIGSGANYALTKYVGNTARSWFEADAALGNKPNEI</sequence>
<name>A0ABU5MIF1_9GAMM</name>
<dbReference type="EMBL" id="JAXUAC010000019">
    <property type="protein sequence ID" value="MDZ7512540.1"/>
    <property type="molecule type" value="Genomic_DNA"/>
</dbReference>
<dbReference type="RefSeq" id="WP_032958748.1">
    <property type="nucleotide sequence ID" value="NZ_CP195746.1"/>
</dbReference>
<evidence type="ECO:0000313" key="2">
    <source>
        <dbReference type="Proteomes" id="UP001290894"/>
    </source>
</evidence>
<organism evidence="1 2">
    <name type="scientific">Stenotrophomonas muris</name>
    <dbReference type="NCBI Taxonomy" id="2963283"/>
    <lineage>
        <taxon>Bacteria</taxon>
        <taxon>Pseudomonadati</taxon>
        <taxon>Pseudomonadota</taxon>
        <taxon>Gammaproteobacteria</taxon>
        <taxon>Lysobacterales</taxon>
        <taxon>Lysobacteraceae</taxon>
        <taxon>Stenotrophomonas</taxon>
    </lineage>
</organism>
<keyword evidence="2" id="KW-1185">Reference proteome</keyword>
<dbReference type="InterPro" id="IPR024787">
    <property type="entry name" value="EcsC"/>
</dbReference>
<comment type="caution">
    <text evidence="1">The sequence shown here is derived from an EMBL/GenBank/DDBJ whole genome shotgun (WGS) entry which is preliminary data.</text>
</comment>
<gene>
    <name evidence="1" type="ORF">U5F72_12030</name>
</gene>